<dbReference type="KEGG" id="hspo:JGZ69_03275"/>
<protein>
    <submittedName>
        <fullName evidence="1">Uncharacterized protein</fullName>
    </submittedName>
</protein>
<name>A0AB37HBA6_9BACI</name>
<organism evidence="1 2">
    <name type="scientific">Heyndrickxia sporothermodurans</name>
    <dbReference type="NCBI Taxonomy" id="46224"/>
    <lineage>
        <taxon>Bacteria</taxon>
        <taxon>Bacillati</taxon>
        <taxon>Bacillota</taxon>
        <taxon>Bacilli</taxon>
        <taxon>Bacillales</taxon>
        <taxon>Bacillaceae</taxon>
        <taxon>Heyndrickxia</taxon>
    </lineage>
</organism>
<dbReference type="RefSeq" id="WP_107958421.1">
    <property type="nucleotide sequence ID" value="NZ_CP066701.1"/>
</dbReference>
<sequence>MNDFLRYLADRKYGYYYGLYKLHPHALTEGECVDRMQRIARYKELINLIDNLPLEHKRVVDKLFDEKMLSA</sequence>
<proteinExistence type="predicted"/>
<evidence type="ECO:0000313" key="2">
    <source>
        <dbReference type="Proteomes" id="UP000595512"/>
    </source>
</evidence>
<accession>A0AB37HBA6</accession>
<gene>
    <name evidence="1" type="ORF">JGZ69_03275</name>
</gene>
<dbReference type="AlphaFoldDB" id="A0AB37HBA6"/>
<dbReference type="EMBL" id="CP066701">
    <property type="protein sequence ID" value="QQX25979.1"/>
    <property type="molecule type" value="Genomic_DNA"/>
</dbReference>
<dbReference type="Proteomes" id="UP000595512">
    <property type="component" value="Chromosome"/>
</dbReference>
<evidence type="ECO:0000313" key="1">
    <source>
        <dbReference type="EMBL" id="QQX25979.1"/>
    </source>
</evidence>
<reference evidence="1 2" key="1">
    <citation type="submission" date="2020-12" db="EMBL/GenBank/DDBJ databases">
        <title>Taxonomic evaluation of the Bacillus sporothermodurans group of bacteria based on whole genome sequences.</title>
        <authorList>
            <person name="Fiedler G."/>
            <person name="Herbstmann A.-D."/>
            <person name="Doll E."/>
            <person name="Wenning M."/>
            <person name="Brinks E."/>
            <person name="Kabisch J."/>
            <person name="Breitenwieser F."/>
            <person name="Lappann M."/>
            <person name="Boehnlein C."/>
            <person name="Franz C."/>
        </authorList>
    </citation>
    <scope>NUCLEOTIDE SEQUENCE [LARGE SCALE GENOMIC DNA]</scope>
    <source>
        <strain evidence="1 2">DSM 10599</strain>
    </source>
</reference>